<organism evidence="1 2">
    <name type="scientific">Acinetobacter modestus</name>
    <dbReference type="NCBI Taxonomy" id="1776740"/>
    <lineage>
        <taxon>Bacteria</taxon>
        <taxon>Pseudomonadati</taxon>
        <taxon>Pseudomonadota</taxon>
        <taxon>Gammaproteobacteria</taxon>
        <taxon>Moraxellales</taxon>
        <taxon>Moraxellaceae</taxon>
        <taxon>Acinetobacter</taxon>
    </lineage>
</organism>
<protein>
    <submittedName>
        <fullName evidence="1">Uncharacterized protein</fullName>
    </submittedName>
</protein>
<comment type="caution">
    <text evidence="1">The sequence shown here is derived from an EMBL/GenBank/DDBJ whole genome shotgun (WGS) entry which is preliminary data.</text>
</comment>
<dbReference type="GeneID" id="92835701"/>
<evidence type="ECO:0000313" key="2">
    <source>
        <dbReference type="Proteomes" id="UP000013190"/>
    </source>
</evidence>
<reference evidence="1 2" key="2">
    <citation type="journal article" date="2016" name="Int. J. Syst. Evol. Microbiol.">
        <title>Taxonomy of haemolytic and/or proteolytic strains of the genus Acinetobacter with the proposal of Acinetobacter courvalinii sp. nov. (genomic species 14 sensu Bouvet &amp; Jeanjean), Acinetobacter dispersus sp. nov. (genomic species 17), Acinetobacter modestus sp. nov., Acinetobacter proteolyticus sp. nov. and Acinetobacter vivianii sp. nov.</title>
        <authorList>
            <person name="Nemec A."/>
            <person name="Radolfova-Krizova L."/>
            <person name="Maixnerova M."/>
            <person name="Vrestiakova E."/>
            <person name="Jezek P."/>
            <person name="Sedo O."/>
        </authorList>
    </citation>
    <scope>NUCLEOTIDE SEQUENCE [LARGE SCALE GENOMIC DNA]</scope>
    <source>
        <strain evidence="1 2">NIPH 236</strain>
    </source>
</reference>
<name>A0ABP2TWZ7_9GAMM</name>
<sequence length="142" mass="15265">MFCAVVNNLLGVCDGNKGVNNNIGVDDQDSQNLYSEFTSFIGVVGGYQDYDTNVIKLAKGCSVVRSGKNLMVNIPSLNVSVSVQANSLEVQPSTGGQGLLFITGSEDKSGYMQNNDGLSEKVIRSAWIVLDKMSYSCSDYDK</sequence>
<keyword evidence="2" id="KW-1185">Reference proteome</keyword>
<evidence type="ECO:0000313" key="1">
    <source>
        <dbReference type="EMBL" id="ENU26775.1"/>
    </source>
</evidence>
<gene>
    <name evidence="1" type="ORF">F992_02324</name>
</gene>
<reference evidence="2" key="1">
    <citation type="submission" date="2013-02" db="EMBL/GenBank/DDBJ databases">
        <title>The Genome Sequence of Acinetobacter sp. NIPH 236.</title>
        <authorList>
            <consortium name="The Broad Institute Genome Sequencing Platform"/>
            <consortium name="The Broad Institute Genome Sequencing Center for Infectious Disease"/>
            <person name="Cerqueira G."/>
            <person name="Feldgarden M."/>
            <person name="Courvalin P."/>
            <person name="Perichon B."/>
            <person name="Grillot-Courvalin C."/>
            <person name="Clermont D."/>
            <person name="Rocha E."/>
            <person name="Yoon E.-J."/>
            <person name="Nemec A."/>
            <person name="Walker B."/>
            <person name="Young S.K."/>
            <person name="Zeng Q."/>
            <person name="Gargeya S."/>
            <person name="Fitzgerald M."/>
            <person name="Haas B."/>
            <person name="Abouelleil A."/>
            <person name="Alvarado L."/>
            <person name="Arachchi H.M."/>
            <person name="Berlin A.M."/>
            <person name="Chapman S.B."/>
            <person name="Dewar J."/>
            <person name="Goldberg J."/>
            <person name="Griggs A."/>
            <person name="Gujja S."/>
            <person name="Hansen M."/>
            <person name="Howarth C."/>
            <person name="Imamovic A."/>
            <person name="Larimer J."/>
            <person name="McCowan C."/>
            <person name="Murphy C."/>
            <person name="Neiman D."/>
            <person name="Pearson M."/>
            <person name="Priest M."/>
            <person name="Roberts A."/>
            <person name="Saif S."/>
            <person name="Shea T."/>
            <person name="Sisk P."/>
            <person name="Sykes S."/>
            <person name="Wortman J."/>
            <person name="Nusbaum C."/>
            <person name="Birren B."/>
        </authorList>
    </citation>
    <scope>NUCLEOTIDE SEQUENCE [LARGE SCALE GENOMIC DNA]</scope>
    <source>
        <strain evidence="2">NIPH 236</strain>
    </source>
</reference>
<dbReference type="RefSeq" id="WP_004662808.1">
    <property type="nucleotide sequence ID" value="NZ_BMDV01000001.1"/>
</dbReference>
<dbReference type="Proteomes" id="UP000013190">
    <property type="component" value="Unassembled WGS sequence"/>
</dbReference>
<dbReference type="EMBL" id="APOJ01000025">
    <property type="protein sequence ID" value="ENU26775.1"/>
    <property type="molecule type" value="Genomic_DNA"/>
</dbReference>
<accession>A0ABP2TWZ7</accession>
<proteinExistence type="predicted"/>